<dbReference type="EMBL" id="CABL01000019">
    <property type="protein sequence ID" value="CBH76324.1"/>
    <property type="molecule type" value="Genomic_DNA"/>
</dbReference>
<dbReference type="GO" id="GO:0004803">
    <property type="term" value="F:transposase activity"/>
    <property type="evidence" value="ECO:0007669"/>
    <property type="project" value="InterPro"/>
</dbReference>
<proteinExistence type="predicted"/>
<evidence type="ECO:0000313" key="2">
    <source>
        <dbReference type="EMBL" id="CBH76324.1"/>
    </source>
</evidence>
<dbReference type="GO" id="GO:0003677">
    <property type="term" value="F:DNA binding"/>
    <property type="evidence" value="ECO:0007669"/>
    <property type="project" value="InterPro"/>
</dbReference>
<dbReference type="Pfam" id="PF01527">
    <property type="entry name" value="HTH_Tnp_1"/>
    <property type="match status" value="1"/>
</dbReference>
<dbReference type="EMBL" id="CABO01000002">
    <property type="protein sequence ID" value="CBI00726.1"/>
    <property type="molecule type" value="Genomic_DNA"/>
</dbReference>
<organism evidence="1">
    <name type="scientific">mine drainage metagenome</name>
    <dbReference type="NCBI Taxonomy" id="410659"/>
    <lineage>
        <taxon>unclassified sequences</taxon>
        <taxon>metagenomes</taxon>
        <taxon>ecological metagenomes</taxon>
    </lineage>
</organism>
<protein>
    <submittedName>
        <fullName evidence="1">Transposase of ISCARN54, ORFA, IS3 family IS3 group</fullName>
    </submittedName>
</protein>
<sequence>MQSDSSVPDPEVPAQASRRRFTAIEKARILDAYDAGSAIEKAAICRRERVYSSLLSNWRKQRAVGRPLAEQRGRKPDPQAVEMTTLQRRNAVLEQRLAKAQRVIDIQGKAYALLRAVAGESAEELDLPPWQKSSPK</sequence>
<dbReference type="GO" id="GO:0006313">
    <property type="term" value="P:DNA transposition"/>
    <property type="evidence" value="ECO:0007669"/>
    <property type="project" value="InterPro"/>
</dbReference>
<evidence type="ECO:0000313" key="3">
    <source>
        <dbReference type="EMBL" id="CBI00726.1"/>
    </source>
</evidence>
<dbReference type="InterPro" id="IPR002514">
    <property type="entry name" value="Transposase_8"/>
</dbReference>
<accession>E6PCD0</accession>
<gene>
    <name evidence="2" type="ORF">CARN1_0804</name>
    <name evidence="1" type="ORF">CARN1_2001</name>
    <name evidence="3" type="ORF">CARN4_1667</name>
</gene>
<dbReference type="SUPFAM" id="SSF46689">
    <property type="entry name" value="Homeodomain-like"/>
    <property type="match status" value="1"/>
</dbReference>
<dbReference type="AlphaFoldDB" id="E6PCD0"/>
<reference evidence="1" key="1">
    <citation type="submission" date="2009-10" db="EMBL/GenBank/DDBJ databases">
        <title>Diversity of trophic interactions inside an arsenic-rich microbial ecosystem.</title>
        <authorList>
            <person name="Bertin P.N."/>
            <person name="Heinrich-Salmeron A."/>
            <person name="Pelletier E."/>
            <person name="Goulhen-Chollet F."/>
            <person name="Arsene-Ploetze F."/>
            <person name="Gallien S."/>
            <person name="Calteau A."/>
            <person name="Vallenet D."/>
            <person name="Casiot C."/>
            <person name="Chane-Woon-Ming B."/>
            <person name="Giloteaux L."/>
            <person name="Barakat M."/>
            <person name="Bonnefoy V."/>
            <person name="Bruneel O."/>
            <person name="Chandler M."/>
            <person name="Cleiss J."/>
            <person name="Duran R."/>
            <person name="Elbaz-Poulichet F."/>
            <person name="Fonknechten N."/>
            <person name="Lauga B."/>
            <person name="Mornico D."/>
            <person name="Ortet P."/>
            <person name="Schaeffer C."/>
            <person name="Siguier P."/>
            <person name="Alexander Thil Smith A."/>
            <person name="Van Dorsselaer A."/>
            <person name="Weissenbach J."/>
            <person name="Medigue C."/>
            <person name="Le Paslier D."/>
        </authorList>
    </citation>
    <scope>NUCLEOTIDE SEQUENCE</scope>
</reference>
<comment type="caution">
    <text evidence="1">The sequence shown here is derived from an EMBL/GenBank/DDBJ whole genome shotgun (WGS) entry which is preliminary data.</text>
</comment>
<dbReference type="InterPro" id="IPR009057">
    <property type="entry name" value="Homeodomain-like_sf"/>
</dbReference>
<name>E6PCD0_9ZZZZ</name>
<dbReference type="EMBL" id="CABL01000001">
    <property type="protein sequence ID" value="CBH74114.1"/>
    <property type="molecule type" value="Genomic_DNA"/>
</dbReference>
<evidence type="ECO:0000313" key="1">
    <source>
        <dbReference type="EMBL" id="CBH74114.1"/>
    </source>
</evidence>